<organism evidence="2">
    <name type="scientific">Aerophobetes bacterium</name>
    <dbReference type="NCBI Taxonomy" id="2030807"/>
    <lineage>
        <taxon>Bacteria</taxon>
        <taxon>Candidatus Aerophobota</taxon>
    </lineage>
</organism>
<dbReference type="SUPFAM" id="SSF159127">
    <property type="entry name" value="HupF/HypC-like"/>
    <property type="match status" value="1"/>
</dbReference>
<dbReference type="AlphaFoldDB" id="A0A7V5I103"/>
<gene>
    <name evidence="2" type="ORF">ENL39_03150</name>
</gene>
<dbReference type="InterPro" id="IPR019812">
    <property type="entry name" value="Hydgase_assmbl_chp_CS"/>
</dbReference>
<evidence type="ECO:0000313" key="2">
    <source>
        <dbReference type="EMBL" id="HHF98467.1"/>
    </source>
</evidence>
<dbReference type="GO" id="GO:1902670">
    <property type="term" value="F:carbon dioxide binding"/>
    <property type="evidence" value="ECO:0007669"/>
    <property type="project" value="TreeGrafter"/>
</dbReference>
<protein>
    <submittedName>
        <fullName evidence="2">HypC/HybG/HupF family hydrogenase formation chaperone</fullName>
    </submittedName>
</protein>
<dbReference type="Gene3D" id="2.30.30.140">
    <property type="match status" value="1"/>
</dbReference>
<name>A0A7V5I103_UNCAE</name>
<dbReference type="GO" id="GO:0005506">
    <property type="term" value="F:iron ion binding"/>
    <property type="evidence" value="ECO:0007669"/>
    <property type="project" value="TreeGrafter"/>
</dbReference>
<dbReference type="PROSITE" id="PS01097">
    <property type="entry name" value="HUPF_HYPC"/>
    <property type="match status" value="1"/>
</dbReference>
<dbReference type="PRINTS" id="PR00445">
    <property type="entry name" value="HUPFHYPC"/>
</dbReference>
<comment type="similarity">
    <text evidence="1">Belongs to the HupF/HypC family.</text>
</comment>
<dbReference type="Proteomes" id="UP000886070">
    <property type="component" value="Unassembled WGS sequence"/>
</dbReference>
<evidence type="ECO:0000256" key="1">
    <source>
        <dbReference type="ARBA" id="ARBA00006018"/>
    </source>
</evidence>
<reference evidence="2" key="1">
    <citation type="journal article" date="2020" name="mSystems">
        <title>Genome- and Community-Level Interaction Insights into Carbon Utilization and Element Cycling Functions of Hydrothermarchaeota in Hydrothermal Sediment.</title>
        <authorList>
            <person name="Zhou Z."/>
            <person name="Liu Y."/>
            <person name="Xu W."/>
            <person name="Pan J."/>
            <person name="Luo Z.H."/>
            <person name="Li M."/>
        </authorList>
    </citation>
    <scope>NUCLEOTIDE SEQUENCE [LARGE SCALE GENOMIC DNA]</scope>
    <source>
        <strain evidence="2">HyVt-92</strain>
    </source>
</reference>
<dbReference type="PANTHER" id="PTHR35177:SF2">
    <property type="entry name" value="HYDROGENASE MATURATION FACTOR HYBG"/>
    <property type="match status" value="1"/>
</dbReference>
<proteinExistence type="inferred from homology"/>
<dbReference type="PANTHER" id="PTHR35177">
    <property type="entry name" value="HYDROGENASE MATURATION FACTOR HYBG"/>
    <property type="match status" value="1"/>
</dbReference>
<dbReference type="EMBL" id="DRTT01000092">
    <property type="protein sequence ID" value="HHF98467.1"/>
    <property type="molecule type" value="Genomic_DNA"/>
</dbReference>
<accession>A0A7V5I103</accession>
<dbReference type="NCBIfam" id="TIGR00074">
    <property type="entry name" value="hypC_hupF"/>
    <property type="match status" value="1"/>
</dbReference>
<dbReference type="GO" id="GO:0051604">
    <property type="term" value="P:protein maturation"/>
    <property type="evidence" value="ECO:0007669"/>
    <property type="project" value="TreeGrafter"/>
</dbReference>
<dbReference type="InterPro" id="IPR001109">
    <property type="entry name" value="Hydrogenase_HupF/HypC"/>
</dbReference>
<comment type="caution">
    <text evidence="2">The sequence shown here is derived from an EMBL/GenBank/DDBJ whole genome shotgun (WGS) entry which is preliminary data.</text>
</comment>
<sequence>MCLAIPVKLVLREENKGWVEMGNTKREVDLTLLPDAKVGDYVLVHAGFAISKVEEKEAEELLELLSKIL</sequence>
<dbReference type="Pfam" id="PF01455">
    <property type="entry name" value="HupF_HypC"/>
    <property type="match status" value="1"/>
</dbReference>